<feature type="region of interest" description="Disordered" evidence="1">
    <location>
        <begin position="71"/>
        <end position="95"/>
    </location>
</feature>
<keyword evidence="3" id="KW-1185">Reference proteome</keyword>
<dbReference type="EMBL" id="CALLCH030000017">
    <property type="protein sequence ID" value="CAI4218043.1"/>
    <property type="molecule type" value="Genomic_DNA"/>
</dbReference>
<reference evidence="2" key="1">
    <citation type="submission" date="2022-11" db="EMBL/GenBank/DDBJ databases">
        <authorList>
            <person name="Scott C."/>
            <person name="Bruce N."/>
        </authorList>
    </citation>
    <scope>NUCLEOTIDE SEQUENCE</scope>
</reference>
<evidence type="ECO:0000313" key="2">
    <source>
        <dbReference type="EMBL" id="CAI4218043.1"/>
    </source>
</evidence>
<dbReference type="AlphaFoldDB" id="A0A9P1H8L8"/>
<dbReference type="Proteomes" id="UP000838763">
    <property type="component" value="Unassembled WGS sequence"/>
</dbReference>
<feature type="region of interest" description="Disordered" evidence="1">
    <location>
        <begin position="1"/>
        <end position="30"/>
    </location>
</feature>
<proteinExistence type="predicted"/>
<sequence>MVASTRITSTVSRLTNKHQSQLILPSPADEPPTIAFASHRAKPRTQNLFDNHAHALRSTTHRTLYRFTPFSPLTLNERPTPSHRTPAHHGRRLLQ</sequence>
<evidence type="ECO:0000313" key="3">
    <source>
        <dbReference type="Proteomes" id="UP000838763"/>
    </source>
</evidence>
<organism evidence="2 3">
    <name type="scientific">Parascedosporium putredinis</name>
    <dbReference type="NCBI Taxonomy" id="1442378"/>
    <lineage>
        <taxon>Eukaryota</taxon>
        <taxon>Fungi</taxon>
        <taxon>Dikarya</taxon>
        <taxon>Ascomycota</taxon>
        <taxon>Pezizomycotina</taxon>
        <taxon>Sordariomycetes</taxon>
        <taxon>Hypocreomycetidae</taxon>
        <taxon>Microascales</taxon>
        <taxon>Microascaceae</taxon>
        <taxon>Parascedosporium</taxon>
    </lineage>
</organism>
<accession>A0A9P1H8L8</accession>
<gene>
    <name evidence="2" type="ORF">PPNO1_LOCUS7639</name>
</gene>
<comment type="caution">
    <text evidence="2">The sequence shown here is derived from an EMBL/GenBank/DDBJ whole genome shotgun (WGS) entry which is preliminary data.</text>
</comment>
<feature type="compositionally biased region" description="Basic residues" evidence="1">
    <location>
        <begin position="85"/>
        <end position="95"/>
    </location>
</feature>
<protein>
    <submittedName>
        <fullName evidence="2">Uncharacterized protein</fullName>
    </submittedName>
</protein>
<name>A0A9P1H8L8_9PEZI</name>
<feature type="compositionally biased region" description="Polar residues" evidence="1">
    <location>
        <begin position="71"/>
        <end position="83"/>
    </location>
</feature>
<feature type="compositionally biased region" description="Polar residues" evidence="1">
    <location>
        <begin position="1"/>
        <end position="23"/>
    </location>
</feature>
<evidence type="ECO:0000256" key="1">
    <source>
        <dbReference type="SAM" id="MobiDB-lite"/>
    </source>
</evidence>